<dbReference type="AlphaFoldDB" id="A0A517MIQ3"/>
<feature type="region of interest" description="Disordered" evidence="1">
    <location>
        <begin position="1"/>
        <end position="29"/>
    </location>
</feature>
<evidence type="ECO:0008006" key="5">
    <source>
        <dbReference type="Google" id="ProtNLM"/>
    </source>
</evidence>
<dbReference type="KEGG" id="rml:FF011L_35510"/>
<keyword evidence="2" id="KW-0472">Membrane</keyword>
<accession>A0A517MIQ3</accession>
<gene>
    <name evidence="3" type="ORF">FF011L_35510</name>
</gene>
<evidence type="ECO:0000256" key="2">
    <source>
        <dbReference type="SAM" id="Phobius"/>
    </source>
</evidence>
<dbReference type="EMBL" id="CP036262">
    <property type="protein sequence ID" value="QDS94769.1"/>
    <property type="molecule type" value="Genomic_DNA"/>
</dbReference>
<dbReference type="Proteomes" id="UP000320672">
    <property type="component" value="Chromosome"/>
</dbReference>
<keyword evidence="2" id="KW-1133">Transmembrane helix</keyword>
<keyword evidence="2" id="KW-0812">Transmembrane</keyword>
<keyword evidence="4" id="KW-1185">Reference proteome</keyword>
<dbReference type="InterPro" id="IPR032675">
    <property type="entry name" value="LRR_dom_sf"/>
</dbReference>
<name>A0A517MIQ3_9BACT</name>
<dbReference type="RefSeq" id="WP_145352734.1">
    <property type="nucleotide sequence ID" value="NZ_CP036262.1"/>
</dbReference>
<feature type="transmembrane region" description="Helical" evidence="2">
    <location>
        <begin position="39"/>
        <end position="59"/>
    </location>
</feature>
<organism evidence="3 4">
    <name type="scientific">Roseimaritima multifibrata</name>
    <dbReference type="NCBI Taxonomy" id="1930274"/>
    <lineage>
        <taxon>Bacteria</taxon>
        <taxon>Pseudomonadati</taxon>
        <taxon>Planctomycetota</taxon>
        <taxon>Planctomycetia</taxon>
        <taxon>Pirellulales</taxon>
        <taxon>Pirellulaceae</taxon>
        <taxon>Roseimaritima</taxon>
    </lineage>
</organism>
<feature type="region of interest" description="Disordered" evidence="1">
    <location>
        <begin position="94"/>
        <end position="136"/>
    </location>
</feature>
<evidence type="ECO:0000313" key="4">
    <source>
        <dbReference type="Proteomes" id="UP000320672"/>
    </source>
</evidence>
<reference evidence="3 4" key="1">
    <citation type="submission" date="2019-02" db="EMBL/GenBank/DDBJ databases">
        <title>Deep-cultivation of Planctomycetes and their phenomic and genomic characterization uncovers novel biology.</title>
        <authorList>
            <person name="Wiegand S."/>
            <person name="Jogler M."/>
            <person name="Boedeker C."/>
            <person name="Pinto D."/>
            <person name="Vollmers J."/>
            <person name="Rivas-Marin E."/>
            <person name="Kohn T."/>
            <person name="Peeters S.H."/>
            <person name="Heuer A."/>
            <person name="Rast P."/>
            <person name="Oberbeckmann S."/>
            <person name="Bunk B."/>
            <person name="Jeske O."/>
            <person name="Meyerdierks A."/>
            <person name="Storesund J.E."/>
            <person name="Kallscheuer N."/>
            <person name="Luecker S."/>
            <person name="Lage O.M."/>
            <person name="Pohl T."/>
            <person name="Merkel B.J."/>
            <person name="Hornburger P."/>
            <person name="Mueller R.-W."/>
            <person name="Bruemmer F."/>
            <person name="Labrenz M."/>
            <person name="Spormann A.M."/>
            <person name="Op den Camp H."/>
            <person name="Overmann J."/>
            <person name="Amann R."/>
            <person name="Jetten M.S.M."/>
            <person name="Mascher T."/>
            <person name="Medema M.H."/>
            <person name="Devos D.P."/>
            <person name="Kaster A.-K."/>
            <person name="Ovreas L."/>
            <person name="Rohde M."/>
            <person name="Galperin M.Y."/>
            <person name="Jogler C."/>
        </authorList>
    </citation>
    <scope>NUCLEOTIDE SEQUENCE [LARGE SCALE GENOMIC DNA]</scope>
    <source>
        <strain evidence="3 4">FF011L</strain>
    </source>
</reference>
<evidence type="ECO:0000313" key="3">
    <source>
        <dbReference type="EMBL" id="QDS94769.1"/>
    </source>
</evidence>
<dbReference type="Gene3D" id="3.80.10.10">
    <property type="entry name" value="Ribonuclease Inhibitor"/>
    <property type="match status" value="1"/>
</dbReference>
<dbReference type="OrthoDB" id="272105at2"/>
<proteinExistence type="predicted"/>
<evidence type="ECO:0000256" key="1">
    <source>
        <dbReference type="SAM" id="MobiDB-lite"/>
    </source>
</evidence>
<dbReference type="SUPFAM" id="SSF52047">
    <property type="entry name" value="RNI-like"/>
    <property type="match status" value="1"/>
</dbReference>
<protein>
    <recommendedName>
        <fullName evidence="5">Leucine Rich repeats (2 copies)</fullName>
    </recommendedName>
</protein>
<sequence>MNDTTSPSDTSDSDAASSSTPVAATPGPLTIRAKRRRRILIGLGLLLGIVAVTGGGYWWTQSRNQPAIIEETPQPPTPAEAVAQALAAMQTATPLWPPAVNTNARPTKTDTAEDDTSEGAPAGEDSDAPLPPTANYDDQLSNSLLEILDIEIADKDLAPIEGNPEILQLHIDAGRITDEGIPSIVSLPNLIELRLRKSPIGDAGLAALADSPNMQNLQILNLPQAACTASGILELKKLKRLRNLRLGSLNARPEIVHAIVQLESLRAIHLIDIPITDAGLKILANMPRLDSLYIDGAAVTAGGWEWVFQNHPEIHIHINQEHHDHDPHRHEHK</sequence>